<accession>A0A1D6FRB7</accession>
<proteinExistence type="predicted"/>
<name>A0A1D6FRB7_MAIZE</name>
<protein>
    <submittedName>
        <fullName evidence="1">Mitochondrial fission protein ELM1</fullName>
    </submittedName>
</protein>
<sequence length="107" mass="12023">MWSTYVPEQCPITFSSLMSFRLPMTLFLFLVLYLESAPITWEGLTCSMTFTGKMVLAIFGVSHALDLIILWMTKSLMDDIHGWGVLFDDKVGDGTVSVADVVFKEFA</sequence>
<dbReference type="EMBL" id="CM000784">
    <property type="protein sequence ID" value="AQK94139.1"/>
    <property type="molecule type" value="Genomic_DNA"/>
</dbReference>
<dbReference type="AlphaFoldDB" id="A0A1D6FRB7"/>
<dbReference type="STRING" id="4577.A0A1D6FRB7"/>
<evidence type="ECO:0000313" key="1">
    <source>
        <dbReference type="EMBL" id="AQK94139.1"/>
    </source>
</evidence>
<reference evidence="1" key="1">
    <citation type="submission" date="2015-12" db="EMBL/GenBank/DDBJ databases">
        <title>Update maize B73 reference genome by single molecule sequencing technologies.</title>
        <authorList>
            <consortium name="Maize Genome Sequencing Project"/>
            <person name="Ware D."/>
        </authorList>
    </citation>
    <scope>NUCLEOTIDE SEQUENCE</scope>
    <source>
        <tissue evidence="1">Seedling</tissue>
    </source>
</reference>
<organism evidence="1">
    <name type="scientific">Zea mays</name>
    <name type="common">Maize</name>
    <dbReference type="NCBI Taxonomy" id="4577"/>
    <lineage>
        <taxon>Eukaryota</taxon>
        <taxon>Viridiplantae</taxon>
        <taxon>Streptophyta</taxon>
        <taxon>Embryophyta</taxon>
        <taxon>Tracheophyta</taxon>
        <taxon>Spermatophyta</taxon>
        <taxon>Magnoliopsida</taxon>
        <taxon>Liliopsida</taxon>
        <taxon>Poales</taxon>
        <taxon>Poaceae</taxon>
        <taxon>PACMAD clade</taxon>
        <taxon>Panicoideae</taxon>
        <taxon>Andropogonodae</taxon>
        <taxon>Andropogoneae</taxon>
        <taxon>Tripsacinae</taxon>
        <taxon>Zea</taxon>
    </lineage>
</organism>
<dbReference type="InParanoid" id="A0A1D6FRB7"/>
<gene>
    <name evidence="1" type="ORF">ZEAMMB73_Zm00001d010485</name>
</gene>